<proteinExistence type="inferred from homology"/>
<feature type="compositionally biased region" description="Low complexity" evidence="2">
    <location>
        <begin position="657"/>
        <end position="669"/>
    </location>
</feature>
<dbReference type="OrthoDB" id="276323at2759"/>
<sequence>MPRLVRAQSVPNLRAKATLDITAPSHHRLILPSHWAGYVSSHARQGREAVDGSSKASHSRSSKGFPFNVTHYPVGSSSSRSRSTFTPTLHPPITRHTLRELDLFEILKNPQLRHDVVFDPNVQFRPNFDGERGRRKREAGERYWTAVVREIETGCTCTAFSHGQLLPCTCKAKDRLRKIEAKGSRVSSLQQSHIPSRIPLLVQELRTICLSILPSNYPADTAIAEVDEAASASSTEEQKTDQPVASDEASSSMKKKVAVSTASGSSWATTHHQLIAQTLDPHLISQELQHGVLDVPALITFMGSILKLHCAPMRDEAIERMVEVVCVDRNIGKGLRLCFEILELMKLDIANHQLRSARPFLVETAVDFEIRWFKEQIEQGKMSLDRTNAWMQQALIASRPSGDISRSEAVIKAFNHGMLQLIFEVPGSLPLVSPVATPLGSPSSSSLNNTFASHYPETFQFDAYRMMTFHNDVSDLTIVYMLVLLFRQLCSTPLDNRGALPASTGSLVQKQLKTIKGEIWCLVNDANLCLSSPGTAPTTPPAASATSRAAGMDGKLFLGSGGGFVKLDHPRWRRAMQNVLLQVAARAAAVQTAARAGSSDPSTVKTAAPSAATQKVLNSWMDTNLRSGSALHKICQNRLRDVVLGMLGDKVRAGLQSPSSTALPTTTADSEADRLTQKRASPVDTQDESTPSKKPKSDVPVAAEAVASPWDAAMSRAGLEPFAAEIRLLSERIAKVATFHLRVFRNLYEGIQSGRHKCVGGTQ</sequence>
<evidence type="ECO:0000256" key="2">
    <source>
        <dbReference type="SAM" id="MobiDB-lite"/>
    </source>
</evidence>
<evidence type="ECO:0000313" key="4">
    <source>
        <dbReference type="Proteomes" id="UP000019377"/>
    </source>
</evidence>
<dbReference type="GeneID" id="27418058"/>
<dbReference type="InterPro" id="IPR008862">
    <property type="entry name" value="Tcp11"/>
</dbReference>
<dbReference type="Pfam" id="PF05794">
    <property type="entry name" value="Tcp11"/>
    <property type="match status" value="2"/>
</dbReference>
<dbReference type="Proteomes" id="UP000019377">
    <property type="component" value="Unassembled WGS sequence"/>
</dbReference>
<reference evidence="4" key="1">
    <citation type="journal article" date="2013" name="Genome Announc.">
        <title>Draft genome sequence of Pseudozyma brasiliensis sp. nov. strain GHG001, a high producer of endo-1,4-xylanase isolated from an insect pest of sugarcane.</title>
        <authorList>
            <person name="Oliveira J.V.D.C."/>
            <person name="dos Santos R.A.C."/>
            <person name="Borges T.A."/>
            <person name="Riano-Pachon D.M."/>
            <person name="Goldman G.H."/>
        </authorList>
    </citation>
    <scope>NUCLEOTIDE SEQUENCE [LARGE SCALE GENOMIC DNA]</scope>
    <source>
        <strain evidence="4">GHG001</strain>
    </source>
</reference>
<evidence type="ECO:0000313" key="3">
    <source>
        <dbReference type="EMBL" id="EST08167.1"/>
    </source>
</evidence>
<dbReference type="OMA" id="NTFASHY"/>
<feature type="region of interest" description="Disordered" evidence="2">
    <location>
        <begin position="228"/>
        <end position="255"/>
    </location>
</feature>
<evidence type="ECO:0000256" key="1">
    <source>
        <dbReference type="ARBA" id="ARBA00010954"/>
    </source>
</evidence>
<dbReference type="HOGENOM" id="CLU_011579_0_0_1"/>
<keyword evidence="4" id="KW-1185">Reference proteome</keyword>
<gene>
    <name evidence="3" type="ORF">PSEUBRA_SCAF18g04740</name>
</gene>
<feature type="region of interest" description="Disordered" evidence="2">
    <location>
        <begin position="655"/>
        <end position="702"/>
    </location>
</feature>
<accession>V5GQF4</accession>
<dbReference type="PANTHER" id="PTHR12832">
    <property type="entry name" value="TESTIS-SPECIFIC PROTEIN PBS13 T-COMPLEX 11"/>
    <property type="match status" value="1"/>
</dbReference>
<organism evidence="3 4">
    <name type="scientific">Kalmanozyma brasiliensis (strain GHG001)</name>
    <name type="common">Yeast</name>
    <name type="synonym">Pseudozyma brasiliensis</name>
    <dbReference type="NCBI Taxonomy" id="1365824"/>
    <lineage>
        <taxon>Eukaryota</taxon>
        <taxon>Fungi</taxon>
        <taxon>Dikarya</taxon>
        <taxon>Basidiomycota</taxon>
        <taxon>Ustilaginomycotina</taxon>
        <taxon>Ustilaginomycetes</taxon>
        <taxon>Ustilaginales</taxon>
        <taxon>Ustilaginaceae</taxon>
        <taxon>Kalmanozyma</taxon>
    </lineage>
</organism>
<dbReference type="AlphaFoldDB" id="V5GQF4"/>
<comment type="similarity">
    <text evidence="1">Belongs to the TCP11 family.</text>
</comment>
<dbReference type="GO" id="GO:0010737">
    <property type="term" value="P:protein kinase A signaling"/>
    <property type="evidence" value="ECO:0007669"/>
    <property type="project" value="TreeGrafter"/>
</dbReference>
<dbReference type="PANTHER" id="PTHR12832:SF11">
    <property type="entry name" value="LD23868P"/>
    <property type="match status" value="1"/>
</dbReference>
<dbReference type="STRING" id="1365824.V5GQF4"/>
<evidence type="ECO:0008006" key="5">
    <source>
        <dbReference type="Google" id="ProtNLM"/>
    </source>
</evidence>
<dbReference type="eggNOG" id="KOG1981">
    <property type="taxonomic scope" value="Eukaryota"/>
</dbReference>
<dbReference type="EMBL" id="KI545860">
    <property type="protein sequence ID" value="EST08167.1"/>
    <property type="molecule type" value="Genomic_DNA"/>
</dbReference>
<name>V5GQF4_KALBG</name>
<protein>
    <recommendedName>
        <fullName evidence="5">SOK1 protein</fullName>
    </recommendedName>
</protein>